<evidence type="ECO:0000313" key="5">
    <source>
        <dbReference type="Proteomes" id="UP001239909"/>
    </source>
</evidence>
<keyword evidence="5" id="KW-1185">Reference proteome</keyword>
<dbReference type="Gene3D" id="3.90.550.10">
    <property type="entry name" value="Spore Coat Polysaccharide Biosynthesis Protein SpsA, Chain A"/>
    <property type="match status" value="1"/>
</dbReference>
<proteinExistence type="predicted"/>
<keyword evidence="1" id="KW-0808">Transferase</keyword>
<dbReference type="RefSeq" id="WP_285671704.1">
    <property type="nucleotide sequence ID" value="NZ_BSYI01000014.1"/>
</dbReference>
<protein>
    <submittedName>
        <fullName evidence="4">Nucleotidyltransferase family protein</fullName>
    </submittedName>
</protein>
<dbReference type="InterPro" id="IPR050065">
    <property type="entry name" value="GlmU-like"/>
</dbReference>
<evidence type="ECO:0000259" key="3">
    <source>
        <dbReference type="Pfam" id="PF00483"/>
    </source>
</evidence>
<evidence type="ECO:0000256" key="2">
    <source>
        <dbReference type="ARBA" id="ARBA00022695"/>
    </source>
</evidence>
<dbReference type="InterPro" id="IPR005835">
    <property type="entry name" value="NTP_transferase_dom"/>
</dbReference>
<dbReference type="PANTHER" id="PTHR43584">
    <property type="entry name" value="NUCLEOTIDYL TRANSFERASE"/>
    <property type="match status" value="1"/>
</dbReference>
<evidence type="ECO:0000256" key="1">
    <source>
        <dbReference type="ARBA" id="ARBA00022679"/>
    </source>
</evidence>
<dbReference type="PANTHER" id="PTHR43584:SF8">
    <property type="entry name" value="N-ACETYLMURAMATE ALPHA-1-PHOSPHATE URIDYLYLTRANSFERASE"/>
    <property type="match status" value="1"/>
</dbReference>
<sequence length="238" mass="24914">MSEAGALRAAMVLSAGFGTRMRPLTEHMPKAMVPVAGRALVDRALDRVAEAGIPRAVVNLHYMGAMLRSHLAGRASPEIAFSEEQPEILDTGGGIRQALPMLGAAPFFAVNSDAVWAGANPLDRLRAAWGGEPACLLLVPRERARGYTRAGDFFLAPGGHLARRGSAESAPYVYTGAQILSPEAFEGTGPGAFSLNPVWDRLIAEGRLRGVVYDGLWADVGTPAGIAAAEAALTEAGQ</sequence>
<reference evidence="4 5" key="1">
    <citation type="submission" date="2023-04" db="EMBL/GenBank/DDBJ databases">
        <title>Marinoamorphus aggregata gen. nov., sp. Nov., isolate from tissue of brittle star Ophioplocus japonicus.</title>
        <authorList>
            <person name="Kawano K."/>
            <person name="Sawayama S."/>
            <person name="Nakagawa S."/>
        </authorList>
    </citation>
    <scope>NUCLEOTIDE SEQUENCE [LARGE SCALE GENOMIC DNA]</scope>
    <source>
        <strain evidence="4 5">NKW23</strain>
    </source>
</reference>
<feature type="domain" description="Nucleotidyl transferase" evidence="3">
    <location>
        <begin position="10"/>
        <end position="121"/>
    </location>
</feature>
<name>A0ABQ6LPR2_9RHOB</name>
<gene>
    <name evidence="4" type="ORF">LNKW23_21260</name>
</gene>
<dbReference type="InterPro" id="IPR029044">
    <property type="entry name" value="Nucleotide-diphossugar_trans"/>
</dbReference>
<comment type="caution">
    <text evidence="4">The sequence shown here is derived from an EMBL/GenBank/DDBJ whole genome shotgun (WGS) entry which is preliminary data.</text>
</comment>
<dbReference type="SUPFAM" id="SSF53448">
    <property type="entry name" value="Nucleotide-diphospho-sugar transferases"/>
    <property type="match status" value="1"/>
</dbReference>
<organism evidence="4 5">
    <name type="scientific">Paralimibaculum aggregatum</name>
    <dbReference type="NCBI Taxonomy" id="3036245"/>
    <lineage>
        <taxon>Bacteria</taxon>
        <taxon>Pseudomonadati</taxon>
        <taxon>Pseudomonadota</taxon>
        <taxon>Alphaproteobacteria</taxon>
        <taxon>Rhodobacterales</taxon>
        <taxon>Paracoccaceae</taxon>
        <taxon>Paralimibaculum</taxon>
    </lineage>
</organism>
<dbReference type="CDD" id="cd06422">
    <property type="entry name" value="NTP_transferase_like_1"/>
    <property type="match status" value="1"/>
</dbReference>
<accession>A0ABQ6LPR2</accession>
<keyword evidence="2" id="KW-0548">Nucleotidyltransferase</keyword>
<dbReference type="EMBL" id="BSYI01000014">
    <property type="protein sequence ID" value="GMG82913.1"/>
    <property type="molecule type" value="Genomic_DNA"/>
</dbReference>
<dbReference type="Proteomes" id="UP001239909">
    <property type="component" value="Unassembled WGS sequence"/>
</dbReference>
<evidence type="ECO:0000313" key="4">
    <source>
        <dbReference type="EMBL" id="GMG82913.1"/>
    </source>
</evidence>
<dbReference type="Pfam" id="PF00483">
    <property type="entry name" value="NTP_transferase"/>
    <property type="match status" value="1"/>
</dbReference>